<evidence type="ECO:0000256" key="2">
    <source>
        <dbReference type="ARBA" id="ARBA00022723"/>
    </source>
</evidence>
<dbReference type="SUPFAM" id="SSF51621">
    <property type="entry name" value="Phosphoenolpyruvate/pyruvate domain"/>
    <property type="match status" value="1"/>
</dbReference>
<feature type="domain" description="HpcH/HpaI aldolase/citrate lyase" evidence="4">
    <location>
        <begin position="27"/>
        <end position="247"/>
    </location>
</feature>
<keyword evidence="2" id="KW-0479">Metal-binding</keyword>
<keyword evidence="3 5" id="KW-0456">Lyase</keyword>
<reference evidence="5 6" key="1">
    <citation type="submission" date="2024-09" db="EMBL/GenBank/DDBJ databases">
        <authorList>
            <person name="Sun Q."/>
            <person name="Mori K."/>
        </authorList>
    </citation>
    <scope>NUCLEOTIDE SEQUENCE [LARGE SCALE GENOMIC DNA]</scope>
    <source>
        <strain evidence="5 6">TISTR 1856</strain>
    </source>
</reference>
<dbReference type="Proteomes" id="UP001589748">
    <property type="component" value="Unassembled WGS sequence"/>
</dbReference>
<dbReference type="InterPro" id="IPR015813">
    <property type="entry name" value="Pyrv/PenolPyrv_kinase-like_dom"/>
</dbReference>
<dbReference type="InterPro" id="IPR050251">
    <property type="entry name" value="HpcH-HpaI_aldolase"/>
</dbReference>
<dbReference type="EMBL" id="JBHMDM010000001">
    <property type="protein sequence ID" value="MFB9375845.1"/>
    <property type="molecule type" value="Genomic_DNA"/>
</dbReference>
<name>A0ABV5LP22_9ACTN</name>
<evidence type="ECO:0000256" key="1">
    <source>
        <dbReference type="ARBA" id="ARBA00005568"/>
    </source>
</evidence>
<dbReference type="InterPro" id="IPR040442">
    <property type="entry name" value="Pyrv_kinase-like_dom_sf"/>
</dbReference>
<organism evidence="5 6">
    <name type="scientific">Kineococcus gynurae</name>
    <dbReference type="NCBI Taxonomy" id="452979"/>
    <lineage>
        <taxon>Bacteria</taxon>
        <taxon>Bacillati</taxon>
        <taxon>Actinomycetota</taxon>
        <taxon>Actinomycetes</taxon>
        <taxon>Kineosporiales</taxon>
        <taxon>Kineosporiaceae</taxon>
        <taxon>Kineococcus</taxon>
    </lineage>
</organism>
<dbReference type="RefSeq" id="WP_380139818.1">
    <property type="nucleotide sequence ID" value="NZ_JBHLUI010000012.1"/>
</dbReference>
<evidence type="ECO:0000259" key="4">
    <source>
        <dbReference type="Pfam" id="PF03328"/>
    </source>
</evidence>
<accession>A0ABV5LP22</accession>
<comment type="caution">
    <text evidence="5">The sequence shown here is derived from an EMBL/GenBank/DDBJ whole genome shotgun (WGS) entry which is preliminary data.</text>
</comment>
<evidence type="ECO:0000256" key="3">
    <source>
        <dbReference type="ARBA" id="ARBA00023239"/>
    </source>
</evidence>
<keyword evidence="6" id="KW-1185">Reference proteome</keyword>
<sequence>MPSPSTPVRPDPGAFARRVRSRETVVGYWVVLDAPPATERIARIGYDYVAIDAQHGLLDYRGVLTGLLAVDAGGSAGVVRVAANDPTAIGQALDAGARGLIVPLVNSAADAAAAVAAAKYPPFGVRSYGPMRSGLRIGPVPAEADEQTAVLAMIETAAGLAAVEEIAATPGLDGLYVGPSDLAINIGGAYPGDPAVKADFDAALERVLAAAAGAGIAAGIHTPHGSVARERLAEGWTFVTVASDVVHLETIARDHLGTARGEQR</sequence>
<dbReference type="GO" id="GO:0016829">
    <property type="term" value="F:lyase activity"/>
    <property type="evidence" value="ECO:0007669"/>
    <property type="project" value="UniProtKB-KW"/>
</dbReference>
<dbReference type="Gene3D" id="3.20.20.60">
    <property type="entry name" value="Phosphoenolpyruvate-binding domains"/>
    <property type="match status" value="1"/>
</dbReference>
<dbReference type="Pfam" id="PF03328">
    <property type="entry name" value="HpcH_HpaI"/>
    <property type="match status" value="1"/>
</dbReference>
<dbReference type="PANTHER" id="PTHR30502:SF0">
    <property type="entry name" value="PHOSPHOENOLPYRUVATE CARBOXYLASE FAMILY PROTEIN"/>
    <property type="match status" value="1"/>
</dbReference>
<evidence type="ECO:0000313" key="6">
    <source>
        <dbReference type="Proteomes" id="UP001589748"/>
    </source>
</evidence>
<evidence type="ECO:0000313" key="5">
    <source>
        <dbReference type="EMBL" id="MFB9375845.1"/>
    </source>
</evidence>
<gene>
    <name evidence="5" type="ORF">ACFFVI_02580</name>
</gene>
<dbReference type="PANTHER" id="PTHR30502">
    <property type="entry name" value="2-KETO-3-DEOXY-L-RHAMNONATE ALDOLASE"/>
    <property type="match status" value="1"/>
</dbReference>
<dbReference type="InterPro" id="IPR005000">
    <property type="entry name" value="Aldolase/citrate-lyase_domain"/>
</dbReference>
<protein>
    <submittedName>
        <fullName evidence="5">HpcH/HpaI aldolase/citrate lyase family protein</fullName>
    </submittedName>
</protein>
<proteinExistence type="inferred from homology"/>
<comment type="similarity">
    <text evidence="1">Belongs to the HpcH/HpaI aldolase family.</text>
</comment>